<accession>A0A2R6X9V5</accession>
<keyword evidence="3" id="KW-1185">Reference proteome</keyword>
<feature type="region of interest" description="Disordered" evidence="1">
    <location>
        <begin position="1"/>
        <end position="41"/>
    </location>
</feature>
<dbReference type="Proteomes" id="UP000244005">
    <property type="component" value="Unassembled WGS sequence"/>
</dbReference>
<dbReference type="EMBL" id="KZ772699">
    <property type="protein sequence ID" value="PTQ42881.1"/>
    <property type="molecule type" value="Genomic_DNA"/>
</dbReference>
<reference evidence="3" key="1">
    <citation type="journal article" date="2017" name="Cell">
        <title>Insights into land plant evolution garnered from the Marchantia polymorpha genome.</title>
        <authorList>
            <person name="Bowman J.L."/>
            <person name="Kohchi T."/>
            <person name="Yamato K.T."/>
            <person name="Jenkins J."/>
            <person name="Shu S."/>
            <person name="Ishizaki K."/>
            <person name="Yamaoka S."/>
            <person name="Nishihama R."/>
            <person name="Nakamura Y."/>
            <person name="Berger F."/>
            <person name="Adam C."/>
            <person name="Aki S.S."/>
            <person name="Althoff F."/>
            <person name="Araki T."/>
            <person name="Arteaga-Vazquez M.A."/>
            <person name="Balasubrmanian S."/>
            <person name="Barry K."/>
            <person name="Bauer D."/>
            <person name="Boehm C.R."/>
            <person name="Briginshaw L."/>
            <person name="Caballero-Perez J."/>
            <person name="Catarino B."/>
            <person name="Chen F."/>
            <person name="Chiyoda S."/>
            <person name="Chovatia M."/>
            <person name="Davies K.M."/>
            <person name="Delmans M."/>
            <person name="Demura T."/>
            <person name="Dierschke T."/>
            <person name="Dolan L."/>
            <person name="Dorantes-Acosta A.E."/>
            <person name="Eklund D.M."/>
            <person name="Florent S.N."/>
            <person name="Flores-Sandoval E."/>
            <person name="Fujiyama A."/>
            <person name="Fukuzawa H."/>
            <person name="Galik B."/>
            <person name="Grimanelli D."/>
            <person name="Grimwood J."/>
            <person name="Grossniklaus U."/>
            <person name="Hamada T."/>
            <person name="Haseloff J."/>
            <person name="Hetherington A.J."/>
            <person name="Higo A."/>
            <person name="Hirakawa Y."/>
            <person name="Hundley H.N."/>
            <person name="Ikeda Y."/>
            <person name="Inoue K."/>
            <person name="Inoue S.I."/>
            <person name="Ishida S."/>
            <person name="Jia Q."/>
            <person name="Kakita M."/>
            <person name="Kanazawa T."/>
            <person name="Kawai Y."/>
            <person name="Kawashima T."/>
            <person name="Kennedy M."/>
            <person name="Kinose K."/>
            <person name="Kinoshita T."/>
            <person name="Kohara Y."/>
            <person name="Koide E."/>
            <person name="Komatsu K."/>
            <person name="Kopischke S."/>
            <person name="Kubo M."/>
            <person name="Kyozuka J."/>
            <person name="Lagercrantz U."/>
            <person name="Lin S.S."/>
            <person name="Lindquist E."/>
            <person name="Lipzen A.M."/>
            <person name="Lu C.W."/>
            <person name="De Luna E."/>
            <person name="Martienssen R.A."/>
            <person name="Minamino N."/>
            <person name="Mizutani M."/>
            <person name="Mizutani M."/>
            <person name="Mochizuki N."/>
            <person name="Monte I."/>
            <person name="Mosher R."/>
            <person name="Nagasaki H."/>
            <person name="Nakagami H."/>
            <person name="Naramoto S."/>
            <person name="Nishitani K."/>
            <person name="Ohtani M."/>
            <person name="Okamoto T."/>
            <person name="Okumura M."/>
            <person name="Phillips J."/>
            <person name="Pollak B."/>
            <person name="Reinders A."/>
            <person name="Rovekamp M."/>
            <person name="Sano R."/>
            <person name="Sawa S."/>
            <person name="Schmid M.W."/>
            <person name="Shirakawa M."/>
            <person name="Solano R."/>
            <person name="Spunde A."/>
            <person name="Suetsugu N."/>
            <person name="Sugano S."/>
            <person name="Sugiyama A."/>
            <person name="Sun R."/>
            <person name="Suzuki Y."/>
            <person name="Takenaka M."/>
            <person name="Takezawa D."/>
            <person name="Tomogane H."/>
            <person name="Tsuzuki M."/>
            <person name="Ueda T."/>
            <person name="Umeda M."/>
            <person name="Ward J.M."/>
            <person name="Watanabe Y."/>
            <person name="Yazaki K."/>
            <person name="Yokoyama R."/>
            <person name="Yoshitake Y."/>
            <person name="Yotsui I."/>
            <person name="Zachgo S."/>
            <person name="Schmutz J."/>
        </authorList>
    </citation>
    <scope>NUCLEOTIDE SEQUENCE [LARGE SCALE GENOMIC DNA]</scope>
    <source>
        <strain evidence="3">Tak-1</strain>
    </source>
</reference>
<evidence type="ECO:0000313" key="3">
    <source>
        <dbReference type="Proteomes" id="UP000244005"/>
    </source>
</evidence>
<organism evidence="2 3">
    <name type="scientific">Marchantia polymorpha</name>
    <name type="common">Common liverwort</name>
    <name type="synonym">Marchantia aquatica</name>
    <dbReference type="NCBI Taxonomy" id="3197"/>
    <lineage>
        <taxon>Eukaryota</taxon>
        <taxon>Viridiplantae</taxon>
        <taxon>Streptophyta</taxon>
        <taxon>Embryophyta</taxon>
        <taxon>Marchantiophyta</taxon>
        <taxon>Marchantiopsida</taxon>
        <taxon>Marchantiidae</taxon>
        <taxon>Marchantiales</taxon>
        <taxon>Marchantiaceae</taxon>
        <taxon>Marchantia</taxon>
    </lineage>
</organism>
<evidence type="ECO:0000313" key="2">
    <source>
        <dbReference type="EMBL" id="PTQ42881.1"/>
    </source>
</evidence>
<protein>
    <submittedName>
        <fullName evidence="2">Uncharacterized protein</fullName>
    </submittedName>
</protein>
<name>A0A2R6X9V5_MARPO</name>
<sequence>MFYPPADSPSEGKDTGHRSLPGRPDPSHSVPSRPVPSYPVPRCTMLPSRKAIGEGSRSACARQVKRSRLAVAVDRVRSGSGAGLWLVLRSMGDGRWRGPSSRGRRWMMRPTTSRRSTEACCCVSEGPGVCLGSLARERHRRQTGLASGSSGAAAAASVAAAAAGGGGGVLER</sequence>
<gene>
    <name evidence="2" type="ORF">MARPO_0027s0015</name>
</gene>
<evidence type="ECO:0000256" key="1">
    <source>
        <dbReference type="SAM" id="MobiDB-lite"/>
    </source>
</evidence>
<proteinExistence type="predicted"/>
<dbReference type="AlphaFoldDB" id="A0A2R6X9V5"/>